<feature type="domain" description="Response regulatory" evidence="9">
    <location>
        <begin position="5"/>
        <end position="121"/>
    </location>
</feature>
<gene>
    <name evidence="10" type="ORF">DBT_1626</name>
</gene>
<protein>
    <submittedName>
        <fullName evidence="10">Type IV fimbriae expression regulatory protein PilR</fullName>
    </submittedName>
</protein>
<keyword evidence="5" id="KW-0010">Activator</keyword>
<dbReference type="InterPro" id="IPR011006">
    <property type="entry name" value="CheY-like_superfamily"/>
</dbReference>
<evidence type="ECO:0000313" key="11">
    <source>
        <dbReference type="Proteomes" id="UP000093080"/>
    </source>
</evidence>
<dbReference type="EMBL" id="MAGO01000007">
    <property type="protein sequence ID" value="OCC15140.1"/>
    <property type="molecule type" value="Genomic_DNA"/>
</dbReference>
<dbReference type="AlphaFoldDB" id="A0A1B9F5F5"/>
<keyword evidence="11" id="KW-1185">Reference proteome</keyword>
<keyword evidence="7" id="KW-0597">Phosphoprotein</keyword>
<dbReference type="CDD" id="cd00009">
    <property type="entry name" value="AAA"/>
    <property type="match status" value="1"/>
</dbReference>
<dbReference type="InterPro" id="IPR025943">
    <property type="entry name" value="Sigma_54_int_dom_ATP-bd_2"/>
</dbReference>
<keyword evidence="2" id="KW-0067">ATP-binding</keyword>
<evidence type="ECO:0000313" key="10">
    <source>
        <dbReference type="EMBL" id="OCC15140.1"/>
    </source>
</evidence>
<dbReference type="Pfam" id="PF00072">
    <property type="entry name" value="Response_reg"/>
    <property type="match status" value="1"/>
</dbReference>
<dbReference type="PROSITE" id="PS50045">
    <property type="entry name" value="SIGMA54_INTERACT_4"/>
    <property type="match status" value="1"/>
</dbReference>
<keyword evidence="1" id="KW-0547">Nucleotide-binding</keyword>
<dbReference type="InterPro" id="IPR025944">
    <property type="entry name" value="Sigma_54_int_dom_CS"/>
</dbReference>
<dbReference type="STRING" id="1156395.DBT_1626"/>
<evidence type="ECO:0000259" key="8">
    <source>
        <dbReference type="PROSITE" id="PS50045"/>
    </source>
</evidence>
<dbReference type="Gene3D" id="3.40.50.2300">
    <property type="match status" value="1"/>
</dbReference>
<dbReference type="CDD" id="cd00156">
    <property type="entry name" value="REC"/>
    <property type="match status" value="1"/>
</dbReference>
<name>A0A1B9F5F5_9BACT</name>
<dbReference type="OrthoDB" id="9814761at2"/>
<dbReference type="InterPro" id="IPR025662">
    <property type="entry name" value="Sigma_54_int_dom_ATP-bd_1"/>
</dbReference>
<dbReference type="PRINTS" id="PR01590">
    <property type="entry name" value="HTHFIS"/>
</dbReference>
<keyword evidence="6" id="KW-0804">Transcription</keyword>
<dbReference type="PANTHER" id="PTHR32071:SF113">
    <property type="entry name" value="ALGINATE BIOSYNTHESIS TRANSCRIPTIONAL REGULATORY PROTEIN ALGB"/>
    <property type="match status" value="1"/>
</dbReference>
<dbReference type="InterPro" id="IPR003593">
    <property type="entry name" value="AAA+_ATPase"/>
</dbReference>
<dbReference type="FunFam" id="3.40.50.300:FF:000006">
    <property type="entry name" value="DNA-binding transcriptional regulator NtrC"/>
    <property type="match status" value="1"/>
</dbReference>
<organism evidence="10 11">
    <name type="scientific">Dissulfuribacter thermophilus</name>
    <dbReference type="NCBI Taxonomy" id="1156395"/>
    <lineage>
        <taxon>Bacteria</taxon>
        <taxon>Pseudomonadati</taxon>
        <taxon>Thermodesulfobacteriota</taxon>
        <taxon>Dissulfuribacteria</taxon>
        <taxon>Dissulfuribacterales</taxon>
        <taxon>Dissulfuribacteraceae</taxon>
        <taxon>Dissulfuribacter</taxon>
    </lineage>
</organism>
<evidence type="ECO:0000256" key="6">
    <source>
        <dbReference type="ARBA" id="ARBA00023163"/>
    </source>
</evidence>
<dbReference type="InterPro" id="IPR001789">
    <property type="entry name" value="Sig_transdc_resp-reg_receiver"/>
</dbReference>
<dbReference type="PROSITE" id="PS00688">
    <property type="entry name" value="SIGMA54_INTERACT_3"/>
    <property type="match status" value="1"/>
</dbReference>
<dbReference type="PROSITE" id="PS00675">
    <property type="entry name" value="SIGMA54_INTERACT_1"/>
    <property type="match status" value="1"/>
</dbReference>
<evidence type="ECO:0000256" key="7">
    <source>
        <dbReference type="PROSITE-ProRule" id="PRU00169"/>
    </source>
</evidence>
<dbReference type="Gene3D" id="1.10.10.60">
    <property type="entry name" value="Homeodomain-like"/>
    <property type="match status" value="1"/>
</dbReference>
<dbReference type="SUPFAM" id="SSF52540">
    <property type="entry name" value="P-loop containing nucleoside triphosphate hydrolases"/>
    <property type="match status" value="1"/>
</dbReference>
<dbReference type="Pfam" id="PF02954">
    <property type="entry name" value="HTH_8"/>
    <property type="match status" value="1"/>
</dbReference>
<dbReference type="PROSITE" id="PS50110">
    <property type="entry name" value="RESPONSE_REGULATORY"/>
    <property type="match status" value="1"/>
</dbReference>
<dbReference type="Proteomes" id="UP000093080">
    <property type="component" value="Unassembled WGS sequence"/>
</dbReference>
<dbReference type="Pfam" id="PF00158">
    <property type="entry name" value="Sigma54_activat"/>
    <property type="match status" value="1"/>
</dbReference>
<dbReference type="FunFam" id="1.10.8.60:FF:000014">
    <property type="entry name" value="DNA-binding transcriptional regulator NtrC"/>
    <property type="match status" value="1"/>
</dbReference>
<dbReference type="GO" id="GO:0000160">
    <property type="term" value="P:phosphorelay signal transduction system"/>
    <property type="evidence" value="ECO:0007669"/>
    <property type="project" value="InterPro"/>
</dbReference>
<dbReference type="GO" id="GO:0005524">
    <property type="term" value="F:ATP binding"/>
    <property type="evidence" value="ECO:0007669"/>
    <property type="project" value="UniProtKB-KW"/>
</dbReference>
<dbReference type="InterPro" id="IPR002078">
    <property type="entry name" value="Sigma_54_int"/>
</dbReference>
<dbReference type="InterPro" id="IPR058031">
    <property type="entry name" value="AAA_lid_NorR"/>
</dbReference>
<dbReference type="GO" id="GO:0006355">
    <property type="term" value="P:regulation of DNA-templated transcription"/>
    <property type="evidence" value="ECO:0007669"/>
    <property type="project" value="InterPro"/>
</dbReference>
<dbReference type="Gene3D" id="1.10.8.60">
    <property type="match status" value="1"/>
</dbReference>
<evidence type="ECO:0000259" key="9">
    <source>
        <dbReference type="PROSITE" id="PS50110"/>
    </source>
</evidence>
<dbReference type="SUPFAM" id="SSF46689">
    <property type="entry name" value="Homeodomain-like"/>
    <property type="match status" value="1"/>
</dbReference>
<dbReference type="InterPro" id="IPR027417">
    <property type="entry name" value="P-loop_NTPase"/>
</dbReference>
<dbReference type="RefSeq" id="WP_067618725.1">
    <property type="nucleotide sequence ID" value="NZ_MAGO01000007.1"/>
</dbReference>
<dbReference type="SMART" id="SM00382">
    <property type="entry name" value="AAA"/>
    <property type="match status" value="1"/>
</dbReference>
<dbReference type="InterPro" id="IPR002197">
    <property type="entry name" value="HTH_Fis"/>
</dbReference>
<reference evidence="10 11" key="1">
    <citation type="submission" date="2016-06" db="EMBL/GenBank/DDBJ databases">
        <title>Respiratory ammonification of nitrate coupled to the oxidation of elemental sulfur in deep-sea autotrophic thermophilic bacteria.</title>
        <authorList>
            <person name="Slobodkina G.B."/>
            <person name="Mardanov A.V."/>
            <person name="Ravin N.V."/>
            <person name="Frolova A.A."/>
            <person name="Viryasiv M.B."/>
            <person name="Chernyh N.A."/>
            <person name="Bonch-Osmolovskaya E.A."/>
            <person name="Slobodkin A.I."/>
        </authorList>
    </citation>
    <scope>NUCLEOTIDE SEQUENCE [LARGE SCALE GENOMIC DNA]</scope>
    <source>
        <strain evidence="10 11">S69</strain>
    </source>
</reference>
<dbReference type="Pfam" id="PF25601">
    <property type="entry name" value="AAA_lid_14"/>
    <property type="match status" value="1"/>
</dbReference>
<evidence type="ECO:0000256" key="5">
    <source>
        <dbReference type="ARBA" id="ARBA00023159"/>
    </source>
</evidence>
<evidence type="ECO:0000256" key="1">
    <source>
        <dbReference type="ARBA" id="ARBA00022741"/>
    </source>
</evidence>
<comment type="caution">
    <text evidence="10">The sequence shown here is derived from an EMBL/GenBank/DDBJ whole genome shotgun (WGS) entry which is preliminary data.</text>
</comment>
<dbReference type="PANTHER" id="PTHR32071">
    <property type="entry name" value="TRANSCRIPTIONAL REGULATORY PROTEIN"/>
    <property type="match status" value="1"/>
</dbReference>
<dbReference type="SUPFAM" id="SSF52172">
    <property type="entry name" value="CheY-like"/>
    <property type="match status" value="1"/>
</dbReference>
<dbReference type="InterPro" id="IPR009057">
    <property type="entry name" value="Homeodomain-like_sf"/>
</dbReference>
<feature type="domain" description="Sigma-54 factor interaction" evidence="8">
    <location>
        <begin position="146"/>
        <end position="375"/>
    </location>
</feature>
<feature type="modified residue" description="4-aspartylphosphate" evidence="7">
    <location>
        <position position="56"/>
    </location>
</feature>
<keyword evidence="3" id="KW-0805">Transcription regulation</keyword>
<dbReference type="GO" id="GO:0043565">
    <property type="term" value="F:sequence-specific DNA binding"/>
    <property type="evidence" value="ECO:0007669"/>
    <property type="project" value="InterPro"/>
</dbReference>
<sequence>MPQKRILIVDDEPEVRKIISSILQSPKGGYEVREAGDVETALELLKEEPFDHVLCDIYMEPLTGIDFLRKVKSDGLNINIIMISGKADVEQALEAISLGADDYVHKPITAGQLLFVLRRIEEQKRLKEENERLRAEVQERYSFHNMVGKSTKMQVVFDVIKKIADYKTTVLITGESGTGKELVAKALHYNGARKNAPFIAVNCGGIPENLLESELFGHAKGAFTDAIRAKKGLFEEADGGTLFLDEIGDLPLTLQVKLLRVLQDEEVRPVGATNVVKVDVRIVAATSKDLEREVKRGSFRKDLFYRINVLRISLPPLRERREDIPILVEHFIEKFNARLGTKIKGISSECMQLLMDYPWPGNVRELENVMERTMVLAEGEVIQREDLPPYLLENLVVEDNVEKLDIEDSVLSIKKCSRVLEKKLIQRALQRTGGNKTQAAKLLEISLPALIYKMKDYGLFKSQF</sequence>
<dbReference type="PROSITE" id="PS00676">
    <property type="entry name" value="SIGMA54_INTERACT_2"/>
    <property type="match status" value="1"/>
</dbReference>
<evidence type="ECO:0000256" key="4">
    <source>
        <dbReference type="ARBA" id="ARBA00023125"/>
    </source>
</evidence>
<dbReference type="Gene3D" id="3.40.50.300">
    <property type="entry name" value="P-loop containing nucleotide triphosphate hydrolases"/>
    <property type="match status" value="1"/>
</dbReference>
<accession>A0A1B9F5F5</accession>
<evidence type="ECO:0000256" key="2">
    <source>
        <dbReference type="ARBA" id="ARBA00022840"/>
    </source>
</evidence>
<proteinExistence type="predicted"/>
<keyword evidence="4" id="KW-0238">DNA-binding</keyword>
<evidence type="ECO:0000256" key="3">
    <source>
        <dbReference type="ARBA" id="ARBA00023015"/>
    </source>
</evidence>
<dbReference type="SMART" id="SM00448">
    <property type="entry name" value="REC"/>
    <property type="match status" value="1"/>
</dbReference>